<dbReference type="Proteomes" id="UP000252085">
    <property type="component" value="Unassembled WGS sequence"/>
</dbReference>
<organism evidence="2 3">
    <name type="scientific">Nostoc punctiforme NIES-2108</name>
    <dbReference type="NCBI Taxonomy" id="1356359"/>
    <lineage>
        <taxon>Bacteria</taxon>
        <taxon>Bacillati</taxon>
        <taxon>Cyanobacteriota</taxon>
        <taxon>Cyanophyceae</taxon>
        <taxon>Nostocales</taxon>
        <taxon>Nostocaceae</taxon>
        <taxon>Nostoc</taxon>
    </lineage>
</organism>
<evidence type="ECO:0000256" key="1">
    <source>
        <dbReference type="SAM" id="SignalP"/>
    </source>
</evidence>
<comment type="caution">
    <text evidence="2">The sequence shown here is derived from an EMBL/GenBank/DDBJ whole genome shotgun (WGS) entry which is preliminary data.</text>
</comment>
<accession>A0A367R7A9</accession>
<protein>
    <submittedName>
        <fullName evidence="2">Uncharacterized protein</fullName>
    </submittedName>
</protein>
<dbReference type="AlphaFoldDB" id="A0A367R7A9"/>
<sequence>MKLQQLAMVSAVFVLASVPKIALADEVWNSSYGRVVYQSERGKTAIWTYPGGTIFIEGLAGITSNRGIYHGYWVGKSNVKCDTSREDGSGKLSNTWGRFSIRFQVPNFPMPWEARWSYCEGEPTFSWNGTPLKQASVQRRKFLTFVAKIPQT</sequence>
<evidence type="ECO:0000313" key="2">
    <source>
        <dbReference type="EMBL" id="RCJ32387.1"/>
    </source>
</evidence>
<keyword evidence="1" id="KW-0732">Signal</keyword>
<gene>
    <name evidence="2" type="ORF">A6769_28050</name>
</gene>
<evidence type="ECO:0000313" key="3">
    <source>
        <dbReference type="Proteomes" id="UP000252085"/>
    </source>
</evidence>
<name>A0A367R7A9_NOSPU</name>
<reference evidence="3" key="1">
    <citation type="submission" date="2016-04" db="EMBL/GenBank/DDBJ databases">
        <authorList>
            <person name="Tabuchi Yagui T.R."/>
        </authorList>
    </citation>
    <scope>NUCLEOTIDE SEQUENCE [LARGE SCALE GENOMIC DNA]</scope>
</reference>
<dbReference type="EMBL" id="LXQE01000166">
    <property type="protein sequence ID" value="RCJ32387.1"/>
    <property type="molecule type" value="Genomic_DNA"/>
</dbReference>
<feature type="signal peptide" evidence="1">
    <location>
        <begin position="1"/>
        <end position="24"/>
    </location>
</feature>
<proteinExistence type="predicted"/>
<feature type="chain" id="PRO_5016695111" evidence="1">
    <location>
        <begin position="25"/>
        <end position="152"/>
    </location>
</feature>